<keyword evidence="4" id="KW-1185">Reference proteome</keyword>
<sequence length="288" mass="32395">MPATQPGSGSTVRRILLGSQLRRLREAKGITREEAGYEIRASESKISRMELGRVSFKERDVADLLTMYGVGDETERAALLGLAAEANAQGWWHNYNDILPSWFQVYVGLEEAASVIRTYEVQFVPGLLQTPEYARAVVIAGQPSASAAEVDRRVGLRMQRQSILYRDKPPRLWVVLDEAALRRPIGGRDVMRDQVRHLIEMAALPNVTIQIMPFRFGAHAAEGGPFLLLRFPESDLPDVVYLEQLTSALYLDKRDEVDAYTEVMDRLSVDGMPPDKSVDLLQRILKEN</sequence>
<dbReference type="OrthoDB" id="4285266at2"/>
<organism evidence="3 4">
    <name type="scientific">Embleya hyalina</name>
    <dbReference type="NCBI Taxonomy" id="516124"/>
    <lineage>
        <taxon>Bacteria</taxon>
        <taxon>Bacillati</taxon>
        <taxon>Actinomycetota</taxon>
        <taxon>Actinomycetes</taxon>
        <taxon>Kitasatosporales</taxon>
        <taxon>Streptomycetaceae</taxon>
        <taxon>Embleya</taxon>
    </lineage>
</organism>
<dbReference type="Pfam" id="PF19054">
    <property type="entry name" value="DUF5753"/>
    <property type="match status" value="1"/>
</dbReference>
<evidence type="ECO:0000313" key="4">
    <source>
        <dbReference type="Proteomes" id="UP000286931"/>
    </source>
</evidence>
<protein>
    <submittedName>
        <fullName evidence="3">Transcriptional regulator</fullName>
    </submittedName>
</protein>
<proteinExistence type="predicted"/>
<dbReference type="AlphaFoldDB" id="A0A401Z5N4"/>
<dbReference type="EMBL" id="BIFH01000057">
    <property type="protein sequence ID" value="GCE02090.1"/>
    <property type="molecule type" value="Genomic_DNA"/>
</dbReference>
<dbReference type="InterPro" id="IPR043917">
    <property type="entry name" value="DUF5753"/>
</dbReference>
<evidence type="ECO:0000313" key="2">
    <source>
        <dbReference type="EMBL" id="GCE02090.1"/>
    </source>
</evidence>
<feature type="domain" description="HTH cro/C1-type" evidence="1">
    <location>
        <begin position="21"/>
        <end position="76"/>
    </location>
</feature>
<dbReference type="CDD" id="cd00093">
    <property type="entry name" value="HTH_XRE"/>
    <property type="match status" value="1"/>
</dbReference>
<accession>A0A401Z5N4</accession>
<dbReference type="Gene3D" id="1.10.260.40">
    <property type="entry name" value="lambda repressor-like DNA-binding domains"/>
    <property type="match status" value="1"/>
</dbReference>
<gene>
    <name evidence="2" type="ORF">EHYA_09867</name>
    <name evidence="3" type="ORF">EHYA_09905</name>
</gene>
<dbReference type="InterPro" id="IPR010982">
    <property type="entry name" value="Lambda_DNA-bd_dom_sf"/>
</dbReference>
<dbReference type="GO" id="GO:0003677">
    <property type="term" value="F:DNA binding"/>
    <property type="evidence" value="ECO:0007669"/>
    <property type="project" value="InterPro"/>
</dbReference>
<dbReference type="PROSITE" id="PS50943">
    <property type="entry name" value="HTH_CROC1"/>
    <property type="match status" value="1"/>
</dbReference>
<evidence type="ECO:0000313" key="3">
    <source>
        <dbReference type="EMBL" id="GCE02128.1"/>
    </source>
</evidence>
<name>A0A401Z5N4_9ACTN</name>
<dbReference type="EMBL" id="BIFH01000058">
    <property type="protein sequence ID" value="GCE02128.1"/>
    <property type="molecule type" value="Genomic_DNA"/>
</dbReference>
<dbReference type="Proteomes" id="UP000286931">
    <property type="component" value="Unassembled WGS sequence"/>
</dbReference>
<evidence type="ECO:0000259" key="1">
    <source>
        <dbReference type="PROSITE" id="PS50943"/>
    </source>
</evidence>
<comment type="caution">
    <text evidence="3">The sequence shown here is derived from an EMBL/GenBank/DDBJ whole genome shotgun (WGS) entry which is preliminary data.</text>
</comment>
<dbReference type="Pfam" id="PF13560">
    <property type="entry name" value="HTH_31"/>
    <property type="match status" value="1"/>
</dbReference>
<dbReference type="SMART" id="SM00530">
    <property type="entry name" value="HTH_XRE"/>
    <property type="match status" value="1"/>
</dbReference>
<dbReference type="RefSeq" id="WP_126643644.1">
    <property type="nucleotide sequence ID" value="NZ_BIFH01000057.1"/>
</dbReference>
<reference evidence="3 4" key="1">
    <citation type="submission" date="2018-12" db="EMBL/GenBank/DDBJ databases">
        <title>Draft genome sequence of Embleya hyalina NBRC 13850T.</title>
        <authorList>
            <person name="Komaki H."/>
            <person name="Hosoyama A."/>
            <person name="Kimura A."/>
            <person name="Ichikawa N."/>
            <person name="Tamura T."/>
        </authorList>
    </citation>
    <scope>NUCLEOTIDE SEQUENCE [LARGE SCALE GENOMIC DNA]</scope>
    <source>
        <strain evidence="3 4">NBRC 13850</strain>
    </source>
</reference>
<dbReference type="SUPFAM" id="SSF47413">
    <property type="entry name" value="lambda repressor-like DNA-binding domains"/>
    <property type="match status" value="1"/>
</dbReference>
<dbReference type="InterPro" id="IPR001387">
    <property type="entry name" value="Cro/C1-type_HTH"/>
</dbReference>